<evidence type="ECO:0000313" key="1">
    <source>
        <dbReference type="EMBL" id="KAF7232850.1"/>
    </source>
</evidence>
<reference evidence="1" key="1">
    <citation type="submission" date="2019-07" db="EMBL/GenBank/DDBJ databases">
        <title>Annotation for the trematode Paragonimus miyazaki's.</title>
        <authorList>
            <person name="Choi Y.-J."/>
        </authorList>
    </citation>
    <scope>NUCLEOTIDE SEQUENCE</scope>
    <source>
        <strain evidence="1">Japan</strain>
    </source>
</reference>
<comment type="caution">
    <text evidence="1">The sequence shown here is derived from an EMBL/GenBank/DDBJ whole genome shotgun (WGS) entry which is preliminary data.</text>
</comment>
<organism evidence="1 2">
    <name type="scientific">Paragonimus skrjabini miyazakii</name>
    <dbReference type="NCBI Taxonomy" id="59628"/>
    <lineage>
        <taxon>Eukaryota</taxon>
        <taxon>Metazoa</taxon>
        <taxon>Spiralia</taxon>
        <taxon>Lophotrochozoa</taxon>
        <taxon>Platyhelminthes</taxon>
        <taxon>Trematoda</taxon>
        <taxon>Digenea</taxon>
        <taxon>Plagiorchiida</taxon>
        <taxon>Troglotremata</taxon>
        <taxon>Troglotrematidae</taxon>
        <taxon>Paragonimus</taxon>
    </lineage>
</organism>
<evidence type="ECO:0000313" key="2">
    <source>
        <dbReference type="Proteomes" id="UP000822476"/>
    </source>
</evidence>
<dbReference type="Proteomes" id="UP000822476">
    <property type="component" value="Unassembled WGS sequence"/>
</dbReference>
<name>A0A8S9YE33_9TREM</name>
<keyword evidence="2" id="KW-1185">Reference proteome</keyword>
<dbReference type="AlphaFoldDB" id="A0A8S9YE33"/>
<protein>
    <submittedName>
        <fullName evidence="1">Heterogeneous nuclear ribonucleoprotein K</fullName>
    </submittedName>
</protein>
<dbReference type="OrthoDB" id="442947at2759"/>
<dbReference type="GO" id="GO:1990904">
    <property type="term" value="C:ribonucleoprotein complex"/>
    <property type="evidence" value="ECO:0007669"/>
    <property type="project" value="UniProtKB-KW"/>
</dbReference>
<dbReference type="EMBL" id="JTDE01021499">
    <property type="protein sequence ID" value="KAF7232850.1"/>
    <property type="molecule type" value="Genomic_DNA"/>
</dbReference>
<sequence>MNYSKESAPATFPGWAFQYWGSRAKEELLSHHDLLLRQSAYRELSYGIVHIDNLQQTSARVDWVKQTGVDPYDVVPETTQSGLQTIKVYPRLCLVSTDRVIQLLGDLGKVVDCLQAIAELLEGAPPNSSRQNCDARDYDESIVSEYGGWSVGKQNSATGTIRRHNNLSNAAYGQNNVIATGLFGGTGPGVTAAGRTGGPASAVTQVLAGNSPNASAAAMLAATGGQTAGSPNAGPAGDAVATAAASMAVGLMRGVNIPIQDYG</sequence>
<keyword evidence="1" id="KW-0687">Ribonucleoprotein</keyword>
<accession>A0A8S9YE33</accession>
<proteinExistence type="predicted"/>
<gene>
    <name evidence="1" type="ORF">EG68_08340</name>
</gene>